<dbReference type="NCBIfam" id="TIGR00976">
    <property type="entry name" value="CocE_NonD"/>
    <property type="match status" value="2"/>
</dbReference>
<dbReference type="SUPFAM" id="SSF53474">
    <property type="entry name" value="alpha/beta-Hydrolases"/>
    <property type="match status" value="1"/>
</dbReference>
<evidence type="ECO:0000313" key="3">
    <source>
        <dbReference type="EMBL" id="CAF1191372.1"/>
    </source>
</evidence>
<name>A0A814VQ75_9BILA</name>
<evidence type="ECO:0000313" key="7">
    <source>
        <dbReference type="Proteomes" id="UP000663829"/>
    </source>
</evidence>
<dbReference type="InterPro" id="IPR008979">
    <property type="entry name" value="Galactose-bd-like_sf"/>
</dbReference>
<keyword evidence="7" id="KW-1185">Reference proteome</keyword>
<evidence type="ECO:0000256" key="1">
    <source>
        <dbReference type="ARBA" id="ARBA00022801"/>
    </source>
</evidence>
<evidence type="ECO:0000313" key="6">
    <source>
        <dbReference type="EMBL" id="CAF4074534.1"/>
    </source>
</evidence>
<evidence type="ECO:0000313" key="4">
    <source>
        <dbReference type="EMBL" id="CAF1268757.1"/>
    </source>
</evidence>
<gene>
    <name evidence="3" type="ORF">GPM918_LOCUS23226</name>
    <name evidence="4" type="ORF">OVA965_LOCUS27082</name>
    <name evidence="5" type="ORF">SRO942_LOCUS23225</name>
    <name evidence="6" type="ORF">TMI583_LOCUS27825</name>
</gene>
<keyword evidence="1" id="KW-0378">Hydrolase</keyword>
<dbReference type="Pfam" id="PF08530">
    <property type="entry name" value="PepX_C"/>
    <property type="match status" value="1"/>
</dbReference>
<dbReference type="OrthoDB" id="416441at2759"/>
<dbReference type="SUPFAM" id="SSF49785">
    <property type="entry name" value="Galactose-binding domain-like"/>
    <property type="match status" value="1"/>
</dbReference>
<organism evidence="3 7">
    <name type="scientific">Didymodactylos carnosus</name>
    <dbReference type="NCBI Taxonomy" id="1234261"/>
    <lineage>
        <taxon>Eukaryota</taxon>
        <taxon>Metazoa</taxon>
        <taxon>Spiralia</taxon>
        <taxon>Gnathifera</taxon>
        <taxon>Rotifera</taxon>
        <taxon>Eurotatoria</taxon>
        <taxon>Bdelloidea</taxon>
        <taxon>Philodinida</taxon>
        <taxon>Philodinidae</taxon>
        <taxon>Didymodactylos</taxon>
    </lineage>
</organism>
<dbReference type="Pfam" id="PF02129">
    <property type="entry name" value="Peptidase_S15"/>
    <property type="match status" value="1"/>
</dbReference>
<comment type="caution">
    <text evidence="3">The sequence shown here is derived from an EMBL/GenBank/DDBJ whole genome shotgun (WGS) entry which is preliminary data.</text>
</comment>
<dbReference type="Proteomes" id="UP000677228">
    <property type="component" value="Unassembled WGS sequence"/>
</dbReference>
<dbReference type="Proteomes" id="UP000663829">
    <property type="component" value="Unassembled WGS sequence"/>
</dbReference>
<reference evidence="3" key="1">
    <citation type="submission" date="2021-02" db="EMBL/GenBank/DDBJ databases">
        <authorList>
            <person name="Nowell W R."/>
        </authorList>
    </citation>
    <scope>NUCLEOTIDE SEQUENCE</scope>
</reference>
<proteinExistence type="predicted"/>
<dbReference type="Gene3D" id="3.40.50.1820">
    <property type="entry name" value="alpha/beta hydrolase"/>
    <property type="match status" value="1"/>
</dbReference>
<sequence>MPIPLNENEIFPVTLEYLPYRKDDSFYAANFIDIWYFSRRGYISAKVDIRGTGGSEGIRVPKEYSDIELDDGEEIIRQLAIYPRSNGAVGMLGLGWSGFNSLMMATMRKPPALKAIYAAHASEDLYYNDVHYIDGVLHEDEYILSIDHENALPSSPLYSVDNDYISNRFLQYPWMDLYLQYQNDNVEFWHEHSIMYHYENLTIPCYLVSGLYDSYRDAAFNIYTNVKAHNQKVKLVAAPVTHTMPEDQTPGPGYDSNSDIVSWFDYWLKEKNTGVMEQPDLTIYVRNTTLSPTESMNKPIPGEYRYETTWPIERIQLKKMYLIMGKMLSSQQPASNSSMPDELEYMPWIGVQSRTGWGGLTGDQSELDKYALVYDSEILNKTIEIVGFVNVTLEVSTNVTQTNWIVRLEDVHPNGEVTLVTGSLRNGAQINGRLLPRYLTPNQMYTITLSLHFTTWTFQLKHRLRVSILNSYFPALWPSPFPMKTKLYFGTIDLPVIPSNNMDFYVTPDFTQRQRVPSDLPIISDRTLLLEGNKTYMTIENTEEMTTTVSYTSYVYQSIKDFYVASQLRWNLTVHHYDASNVTWTAMAKQIYVWNIYPNITMCSSTESGLSSSCLQINVLSGYPTLDLTTRRSLELQTSLSINSDQNNFYTNTKRTLMQNGTQTLVNQFKQTHPRQFQ</sequence>
<dbReference type="InterPro" id="IPR000383">
    <property type="entry name" value="Xaa-Pro-like_dom"/>
</dbReference>
<dbReference type="GO" id="GO:0008239">
    <property type="term" value="F:dipeptidyl-peptidase activity"/>
    <property type="evidence" value="ECO:0007669"/>
    <property type="project" value="InterPro"/>
</dbReference>
<dbReference type="InterPro" id="IPR013736">
    <property type="entry name" value="Xaa-Pro_dipept_C"/>
</dbReference>
<dbReference type="EMBL" id="CAJOBA010039249">
    <property type="protein sequence ID" value="CAF4074534.1"/>
    <property type="molecule type" value="Genomic_DNA"/>
</dbReference>
<evidence type="ECO:0000313" key="5">
    <source>
        <dbReference type="EMBL" id="CAF3955667.1"/>
    </source>
</evidence>
<dbReference type="EMBL" id="CAJNOQ010008217">
    <property type="protein sequence ID" value="CAF1191372.1"/>
    <property type="molecule type" value="Genomic_DNA"/>
</dbReference>
<evidence type="ECO:0000259" key="2">
    <source>
        <dbReference type="SMART" id="SM00939"/>
    </source>
</evidence>
<dbReference type="Proteomes" id="UP000682733">
    <property type="component" value="Unassembled WGS sequence"/>
</dbReference>
<accession>A0A814VQ75</accession>
<dbReference type="Gene3D" id="2.60.120.260">
    <property type="entry name" value="Galactose-binding domain-like"/>
    <property type="match status" value="1"/>
</dbReference>
<dbReference type="AlphaFoldDB" id="A0A814VQ75"/>
<dbReference type="EMBL" id="CAJNOK010017689">
    <property type="protein sequence ID" value="CAF1268757.1"/>
    <property type="molecule type" value="Genomic_DNA"/>
</dbReference>
<dbReference type="InterPro" id="IPR029058">
    <property type="entry name" value="AB_hydrolase_fold"/>
</dbReference>
<feature type="domain" description="Xaa-Pro dipeptidyl-peptidase C-terminal" evidence="2">
    <location>
        <begin position="261"/>
        <end position="498"/>
    </location>
</feature>
<dbReference type="SMART" id="SM00939">
    <property type="entry name" value="PepX_C"/>
    <property type="match status" value="1"/>
</dbReference>
<dbReference type="Gene3D" id="1.10.3020.10">
    <property type="entry name" value="alpha-amino acid ester hydrolase ( Helical cap domain)"/>
    <property type="match status" value="1"/>
</dbReference>
<dbReference type="InterPro" id="IPR005674">
    <property type="entry name" value="CocE/Ser_esterase"/>
</dbReference>
<dbReference type="EMBL" id="CAJOBC010008218">
    <property type="protein sequence ID" value="CAF3955667.1"/>
    <property type="molecule type" value="Genomic_DNA"/>
</dbReference>
<dbReference type="Proteomes" id="UP000681722">
    <property type="component" value="Unassembled WGS sequence"/>
</dbReference>
<protein>
    <recommendedName>
        <fullName evidence="2">Xaa-Pro dipeptidyl-peptidase C-terminal domain-containing protein</fullName>
    </recommendedName>
</protein>